<reference evidence="2 3" key="1">
    <citation type="submission" date="2019-01" db="EMBL/GenBank/DDBJ databases">
        <authorList>
            <person name="Chen W.-M."/>
        </authorList>
    </citation>
    <scope>NUCLEOTIDE SEQUENCE [LARGE SCALE GENOMIC DNA]</scope>
    <source>
        <strain evidence="2 3">KYPC3</strain>
    </source>
</reference>
<sequence>MSLPDQINYLELPSLNPQASKDFFTALFGWRFEDYGPDYIAFFGAGIDGGFYRSNIVATPAQGGTLVVLKSANLAQSLAEVTAIGATIVKPIFSFPGGHRFEFLEPGGNQLAIWAE</sequence>
<dbReference type="OrthoDB" id="9792323at2"/>
<protein>
    <submittedName>
        <fullName evidence="2">VOC family protein</fullName>
    </submittedName>
</protein>
<feature type="domain" description="VOC" evidence="1">
    <location>
        <begin position="6"/>
        <end position="116"/>
    </location>
</feature>
<evidence type="ECO:0000259" key="1">
    <source>
        <dbReference type="PROSITE" id="PS51819"/>
    </source>
</evidence>
<dbReference type="Proteomes" id="UP000283077">
    <property type="component" value="Unassembled WGS sequence"/>
</dbReference>
<dbReference type="CDD" id="cd07247">
    <property type="entry name" value="SgaA_N_like"/>
    <property type="match status" value="1"/>
</dbReference>
<accession>A0A437QZR0</accession>
<keyword evidence="3" id="KW-1185">Reference proteome</keyword>
<evidence type="ECO:0000313" key="3">
    <source>
        <dbReference type="Proteomes" id="UP000283077"/>
    </source>
</evidence>
<dbReference type="InterPro" id="IPR029068">
    <property type="entry name" value="Glyas_Bleomycin-R_OHBP_Dase"/>
</dbReference>
<dbReference type="RefSeq" id="WP_127698674.1">
    <property type="nucleotide sequence ID" value="NZ_SACS01000007.1"/>
</dbReference>
<dbReference type="Pfam" id="PF00903">
    <property type="entry name" value="Glyoxalase"/>
    <property type="match status" value="1"/>
</dbReference>
<proteinExistence type="predicted"/>
<dbReference type="SUPFAM" id="SSF54593">
    <property type="entry name" value="Glyoxalase/Bleomycin resistance protein/Dihydroxybiphenyl dioxygenase"/>
    <property type="match status" value="1"/>
</dbReference>
<dbReference type="Gene3D" id="3.10.180.10">
    <property type="entry name" value="2,3-Dihydroxybiphenyl 1,2-Dioxygenase, domain 1"/>
    <property type="match status" value="1"/>
</dbReference>
<dbReference type="AlphaFoldDB" id="A0A437QZR0"/>
<name>A0A437QZR0_9GAMM</name>
<dbReference type="InterPro" id="IPR004360">
    <property type="entry name" value="Glyas_Fos-R_dOase_dom"/>
</dbReference>
<dbReference type="PANTHER" id="PTHR33993:SF1">
    <property type="entry name" value="GLYOXALASE FAMILY PROTEIN"/>
    <property type="match status" value="1"/>
</dbReference>
<dbReference type="InterPro" id="IPR052164">
    <property type="entry name" value="Anthracycline_SecMetBiosynth"/>
</dbReference>
<dbReference type="InterPro" id="IPR037523">
    <property type="entry name" value="VOC_core"/>
</dbReference>
<comment type="caution">
    <text evidence="2">The sequence shown here is derived from an EMBL/GenBank/DDBJ whole genome shotgun (WGS) entry which is preliminary data.</text>
</comment>
<organism evidence="2 3">
    <name type="scientific">Rheinheimera riviphila</name>
    <dbReference type="NCBI Taxonomy" id="1834037"/>
    <lineage>
        <taxon>Bacteria</taxon>
        <taxon>Pseudomonadati</taxon>
        <taxon>Pseudomonadota</taxon>
        <taxon>Gammaproteobacteria</taxon>
        <taxon>Chromatiales</taxon>
        <taxon>Chromatiaceae</taxon>
        <taxon>Rheinheimera</taxon>
    </lineage>
</organism>
<dbReference type="EMBL" id="SACS01000007">
    <property type="protein sequence ID" value="RVU39943.1"/>
    <property type="molecule type" value="Genomic_DNA"/>
</dbReference>
<dbReference type="PANTHER" id="PTHR33993">
    <property type="entry name" value="GLYOXALASE-RELATED"/>
    <property type="match status" value="1"/>
</dbReference>
<gene>
    <name evidence="2" type="ORF">EOE67_08510</name>
</gene>
<dbReference type="PROSITE" id="PS51819">
    <property type="entry name" value="VOC"/>
    <property type="match status" value="1"/>
</dbReference>
<evidence type="ECO:0000313" key="2">
    <source>
        <dbReference type="EMBL" id="RVU39943.1"/>
    </source>
</evidence>